<keyword evidence="9" id="KW-0378">Hydrolase</keyword>
<feature type="domain" description="Peptidase M1 membrane alanine aminopeptidase" evidence="14">
    <location>
        <begin position="234"/>
        <end position="447"/>
    </location>
</feature>
<dbReference type="Gene3D" id="1.25.50.10">
    <property type="entry name" value="Peptidase M1, alanyl aminopeptidase, C-terminal domain"/>
    <property type="match status" value="1"/>
</dbReference>
<comment type="caution">
    <text evidence="18">The sequence shown here is derived from an EMBL/GenBank/DDBJ whole genome shotgun (WGS) entry which is preliminary data.</text>
</comment>
<evidence type="ECO:0000256" key="8">
    <source>
        <dbReference type="ARBA" id="ARBA00022723"/>
    </source>
</evidence>
<dbReference type="InterPro" id="IPR027268">
    <property type="entry name" value="Peptidase_M4/M1_CTD_sf"/>
</dbReference>
<evidence type="ECO:0000313" key="19">
    <source>
        <dbReference type="Proteomes" id="UP000077628"/>
    </source>
</evidence>
<dbReference type="Pfam" id="PF01433">
    <property type="entry name" value="Peptidase_M1"/>
    <property type="match status" value="1"/>
</dbReference>
<accession>A0A177NIQ8</accession>
<sequence length="878" mass="98982">MRDATPQTVYLKDYTPPDYLIDQVELVFELDEQRTLVRAGLDVRRNPDSRSASEALTLFGEELLLVGISLDGQALAAGDYTLSDEALTIHRVPGDRPFRIDIENIIDPQANTALEGLYLSSSMLCTQCEAQGFRKITWFLDRPDVMSRFTTKLIADKTQYPVLLSNGNKIGAGNLDGGRHWVAWQDPFAKPCYLFALVAGQLEYVADEFTTVSGRRIALEIFVEAHNVDKCGHAMQSLKNAMRWDEETYGLEYDLDLYMIVAVDHFNMGAMENKGLNVFNTKFVLARPDTATDSDYEHIEGVIGHEYFHNWSGNRVTCRDWFQLSLKEGFTVFRDQQFSGDRSSPAVKRIEDVNMLRTRQFAEDAGPLAHPIRPEAYIEINNFYTLTVYEKGAEVVRMLHTLLGAAGFRQGCDLYFKRHDGQAVTCEDFVKAMEDANGVELTQFRRWYSQAGTPVLEVEQAFDAGRLTLTVKQSCPPTPNQPEKLPLHVPIKLGFLAADGSPARFQYRGEFCEEATVSLTEAEQRFVFESLTEKPIVSLLRGFSAPVTLKIDRDPEELAFLLSYDSDTFNRWEAGQQLVSRIIFGLIADIQAGRTLTANPVLTEAFRAILADAGADLSYRALLLSLPDEGYLGGQMAVVDVEAIHQAREFVRLSLATALSAEFQRVYAEHHQDESGCFDASAVGRRRLKNACLSYLTALEKPDSYALAETQFRSARNMTDQIAALSAVVNSRNPTKADCLDSFYRQWQREALVVDKWFTLQATCHMPETFATVQSLMQHPAFDMKTPNRVRSLVGAFSQSNPLHFHARNGDGYRFLADRVIELNTLNPQIAARMVGGFAQWRRYDTDRQALMTRELRRIVETEHLSKDVYEIASKSLA</sequence>
<dbReference type="SUPFAM" id="SSF63737">
    <property type="entry name" value="Leukotriene A4 hydrolase N-terminal domain"/>
    <property type="match status" value="1"/>
</dbReference>
<comment type="cofactor">
    <cofactor evidence="2">
        <name>Zn(2+)</name>
        <dbReference type="ChEBI" id="CHEBI:29105"/>
    </cofactor>
</comment>
<dbReference type="CDD" id="cd09600">
    <property type="entry name" value="M1_APN"/>
    <property type="match status" value="1"/>
</dbReference>
<dbReference type="EC" id="3.4.11.2" evidence="4 13"/>
<dbReference type="RefSeq" id="WP_064029237.1">
    <property type="nucleotide sequence ID" value="NZ_LUUK01000176.1"/>
</dbReference>
<dbReference type="InterPro" id="IPR042097">
    <property type="entry name" value="Aminopeptidase_N-like_N_sf"/>
</dbReference>
<dbReference type="PANTHER" id="PTHR46322:SF1">
    <property type="entry name" value="PUROMYCIN-SENSITIVE AMINOPEPTIDASE"/>
    <property type="match status" value="1"/>
</dbReference>
<evidence type="ECO:0000256" key="11">
    <source>
        <dbReference type="ARBA" id="ARBA00023049"/>
    </source>
</evidence>
<evidence type="ECO:0000256" key="13">
    <source>
        <dbReference type="NCBIfam" id="TIGR02414"/>
    </source>
</evidence>
<dbReference type="Pfam" id="PF17432">
    <property type="entry name" value="DUF3458_C"/>
    <property type="match status" value="1"/>
</dbReference>
<keyword evidence="7" id="KW-0645">Protease</keyword>
<evidence type="ECO:0000256" key="9">
    <source>
        <dbReference type="ARBA" id="ARBA00022801"/>
    </source>
</evidence>
<dbReference type="FunFam" id="3.30.2010.30:FF:000002">
    <property type="entry name" value="Putative aminopeptidase N"/>
    <property type="match status" value="1"/>
</dbReference>
<evidence type="ECO:0000259" key="16">
    <source>
        <dbReference type="Pfam" id="PF17432"/>
    </source>
</evidence>
<evidence type="ECO:0000259" key="15">
    <source>
        <dbReference type="Pfam" id="PF11940"/>
    </source>
</evidence>
<evidence type="ECO:0000256" key="4">
    <source>
        <dbReference type="ARBA" id="ARBA00012564"/>
    </source>
</evidence>
<keyword evidence="6 18" id="KW-0031">Aminopeptidase</keyword>
<dbReference type="FunFam" id="1.10.390.10:FF:000002">
    <property type="entry name" value="Aminopeptidase N"/>
    <property type="match status" value="1"/>
</dbReference>
<reference evidence="19" key="1">
    <citation type="submission" date="2016-03" db="EMBL/GenBank/DDBJ databases">
        <authorList>
            <person name="Heylen K."/>
            <person name="De Vos P."/>
            <person name="Vekeman B."/>
        </authorList>
    </citation>
    <scope>NUCLEOTIDE SEQUENCE [LARGE SCALE GENOMIC DNA]</scope>
    <source>
        <strain evidence="19">R-45383</strain>
    </source>
</reference>
<feature type="domain" description="Peptidase M1 alanyl aminopeptidase Ig-like fold" evidence="15">
    <location>
        <begin position="452"/>
        <end position="551"/>
    </location>
</feature>
<keyword evidence="10" id="KW-0862">Zinc</keyword>
<evidence type="ECO:0000256" key="10">
    <source>
        <dbReference type="ARBA" id="ARBA00022833"/>
    </source>
</evidence>
<comment type="function">
    <text evidence="12">Aminopeptidase N is involved in the degradation of intracellular peptides generated by protein breakdown during normal growth as well as in response to nutrient starvation.</text>
</comment>
<dbReference type="InterPro" id="IPR001930">
    <property type="entry name" value="Peptidase_M1"/>
</dbReference>
<dbReference type="InterPro" id="IPR038438">
    <property type="entry name" value="PepN_Ig-like_sf"/>
</dbReference>
<dbReference type="InterPro" id="IPR037144">
    <property type="entry name" value="Peptidase_M1_pepN_C_sf"/>
</dbReference>
<feature type="domain" description="Aminopeptidase N-like N-terminal" evidence="17">
    <location>
        <begin position="114"/>
        <end position="194"/>
    </location>
</feature>
<dbReference type="Pfam" id="PF17900">
    <property type="entry name" value="Peptidase_M1_N"/>
    <property type="match status" value="1"/>
</dbReference>
<dbReference type="FunFam" id="2.60.40.1840:FF:000001">
    <property type="entry name" value="Aminopeptidase N"/>
    <property type="match status" value="1"/>
</dbReference>
<evidence type="ECO:0000259" key="14">
    <source>
        <dbReference type="Pfam" id="PF01433"/>
    </source>
</evidence>
<dbReference type="Gene3D" id="1.10.390.10">
    <property type="entry name" value="Neutral Protease Domain 2"/>
    <property type="match status" value="1"/>
</dbReference>
<gene>
    <name evidence="18" type="primary">pepN</name>
    <name evidence="18" type="ORF">A1355_07250</name>
</gene>
<dbReference type="InterPro" id="IPR014782">
    <property type="entry name" value="Peptidase_M1_dom"/>
</dbReference>
<organism evidence="18 19">
    <name type="scientific">Methylomonas koyamae</name>
    <dbReference type="NCBI Taxonomy" id="702114"/>
    <lineage>
        <taxon>Bacteria</taxon>
        <taxon>Pseudomonadati</taxon>
        <taxon>Pseudomonadota</taxon>
        <taxon>Gammaproteobacteria</taxon>
        <taxon>Methylococcales</taxon>
        <taxon>Methylococcaceae</taxon>
        <taxon>Methylomonas</taxon>
    </lineage>
</organism>
<name>A0A177NIQ8_9GAMM</name>
<dbReference type="Pfam" id="PF11940">
    <property type="entry name" value="DUF3458"/>
    <property type="match status" value="1"/>
</dbReference>
<dbReference type="Gene3D" id="2.60.40.1730">
    <property type="entry name" value="tricorn interacting facor f3 domain"/>
    <property type="match status" value="1"/>
</dbReference>
<dbReference type="Proteomes" id="UP000077628">
    <property type="component" value="Unassembled WGS sequence"/>
</dbReference>
<dbReference type="PRINTS" id="PR00756">
    <property type="entry name" value="ALADIPTASE"/>
</dbReference>
<dbReference type="InterPro" id="IPR035414">
    <property type="entry name" value="Peptidase_M1_pepN_Ig-like"/>
</dbReference>
<comment type="similarity">
    <text evidence="3">Belongs to the peptidase M1 family.</text>
</comment>
<protein>
    <recommendedName>
        <fullName evidence="5 13">Aminopeptidase N</fullName>
        <ecNumber evidence="4 13">3.4.11.2</ecNumber>
    </recommendedName>
</protein>
<keyword evidence="8" id="KW-0479">Metal-binding</keyword>
<dbReference type="FunFam" id="2.60.40.1730:FF:000005">
    <property type="entry name" value="Aminopeptidase N"/>
    <property type="match status" value="1"/>
</dbReference>
<dbReference type="SUPFAM" id="SSF55486">
    <property type="entry name" value="Metalloproteases ('zincins'), catalytic domain"/>
    <property type="match status" value="1"/>
</dbReference>
<evidence type="ECO:0000256" key="2">
    <source>
        <dbReference type="ARBA" id="ARBA00001947"/>
    </source>
</evidence>
<dbReference type="GO" id="GO:0016285">
    <property type="term" value="F:alanyl aminopeptidase activity"/>
    <property type="evidence" value="ECO:0007669"/>
    <property type="project" value="UniProtKB-EC"/>
</dbReference>
<feature type="domain" description="Peptidase M1 alanyl aminopeptidase C-terminal" evidence="16">
    <location>
        <begin position="556"/>
        <end position="878"/>
    </location>
</feature>
<dbReference type="STRING" id="702114.A1355_07250"/>
<evidence type="ECO:0000256" key="7">
    <source>
        <dbReference type="ARBA" id="ARBA00022670"/>
    </source>
</evidence>
<evidence type="ECO:0000313" key="18">
    <source>
        <dbReference type="EMBL" id="OAI17751.1"/>
    </source>
</evidence>
<keyword evidence="19" id="KW-1185">Reference proteome</keyword>
<dbReference type="EMBL" id="LUUK01000176">
    <property type="protein sequence ID" value="OAI17751.1"/>
    <property type="molecule type" value="Genomic_DNA"/>
</dbReference>
<keyword evidence="11" id="KW-0482">Metalloprotease</keyword>
<dbReference type="Gene3D" id="2.60.40.1840">
    <property type="match status" value="1"/>
</dbReference>
<dbReference type="OrthoDB" id="100605at2"/>
<evidence type="ECO:0000256" key="3">
    <source>
        <dbReference type="ARBA" id="ARBA00010136"/>
    </source>
</evidence>
<evidence type="ECO:0000256" key="12">
    <source>
        <dbReference type="ARBA" id="ARBA00059739"/>
    </source>
</evidence>
<dbReference type="AlphaFoldDB" id="A0A177NIQ8"/>
<dbReference type="GO" id="GO:0006508">
    <property type="term" value="P:proteolysis"/>
    <property type="evidence" value="ECO:0007669"/>
    <property type="project" value="UniProtKB-UniRule"/>
</dbReference>
<comment type="catalytic activity">
    <reaction evidence="1">
        <text>Release of an N-terminal amino acid, Xaa-|-Yaa- from a peptide, amide or arylamide. Xaa is preferably Ala, but may be most amino acids including Pro (slow action). When a terminal hydrophobic residue is followed by a prolyl residue, the two may be released as an intact Xaa-Pro dipeptide.</text>
        <dbReference type="EC" id="3.4.11.2"/>
    </reaction>
</comment>
<dbReference type="PANTHER" id="PTHR46322">
    <property type="entry name" value="PUROMYCIN-SENSITIVE AMINOPEPTIDASE"/>
    <property type="match status" value="1"/>
</dbReference>
<dbReference type="InterPro" id="IPR012779">
    <property type="entry name" value="Peptidase_M1_pepN"/>
</dbReference>
<evidence type="ECO:0000256" key="5">
    <source>
        <dbReference type="ARBA" id="ARBA00015611"/>
    </source>
</evidence>
<proteinExistence type="inferred from homology"/>
<dbReference type="NCBIfam" id="TIGR02414">
    <property type="entry name" value="pepN_proteo"/>
    <property type="match status" value="1"/>
</dbReference>
<evidence type="ECO:0000259" key="17">
    <source>
        <dbReference type="Pfam" id="PF17900"/>
    </source>
</evidence>
<dbReference type="InterPro" id="IPR024601">
    <property type="entry name" value="Peptidase_M1_pepN_C"/>
</dbReference>
<dbReference type="Gene3D" id="3.30.2010.30">
    <property type="match status" value="1"/>
</dbReference>
<dbReference type="InterPro" id="IPR045357">
    <property type="entry name" value="Aminopeptidase_N-like_N"/>
</dbReference>
<evidence type="ECO:0000256" key="6">
    <source>
        <dbReference type="ARBA" id="ARBA00022438"/>
    </source>
</evidence>
<evidence type="ECO:0000256" key="1">
    <source>
        <dbReference type="ARBA" id="ARBA00000098"/>
    </source>
</evidence>
<dbReference type="GO" id="GO:0008270">
    <property type="term" value="F:zinc ion binding"/>
    <property type="evidence" value="ECO:0007669"/>
    <property type="project" value="InterPro"/>
</dbReference>
<dbReference type="GO" id="GO:0008237">
    <property type="term" value="F:metallopeptidase activity"/>
    <property type="evidence" value="ECO:0007669"/>
    <property type="project" value="UniProtKB-UniRule"/>
</dbReference>